<evidence type="ECO:0000313" key="4">
    <source>
        <dbReference type="Proteomes" id="UP001150925"/>
    </source>
</evidence>
<evidence type="ECO:0000259" key="2">
    <source>
        <dbReference type="Pfam" id="PF23305"/>
    </source>
</evidence>
<feature type="compositionally biased region" description="Polar residues" evidence="1">
    <location>
        <begin position="542"/>
        <end position="551"/>
    </location>
</feature>
<evidence type="ECO:0000313" key="3">
    <source>
        <dbReference type="EMBL" id="KAJ1958939.1"/>
    </source>
</evidence>
<feature type="region of interest" description="Disordered" evidence="1">
    <location>
        <begin position="44"/>
        <end position="69"/>
    </location>
</feature>
<feature type="region of interest" description="Disordered" evidence="1">
    <location>
        <begin position="329"/>
        <end position="348"/>
    </location>
</feature>
<dbReference type="Proteomes" id="UP001150925">
    <property type="component" value="Unassembled WGS sequence"/>
</dbReference>
<proteinExistence type="predicted"/>
<accession>A0A9W8E598</accession>
<feature type="non-terminal residue" evidence="3">
    <location>
        <position position="599"/>
    </location>
</feature>
<reference evidence="3" key="1">
    <citation type="submission" date="2022-07" db="EMBL/GenBank/DDBJ databases">
        <title>Phylogenomic reconstructions and comparative analyses of Kickxellomycotina fungi.</title>
        <authorList>
            <person name="Reynolds N.K."/>
            <person name="Stajich J.E."/>
            <person name="Barry K."/>
            <person name="Grigoriev I.V."/>
            <person name="Crous P."/>
            <person name="Smith M.E."/>
        </authorList>
    </citation>
    <scope>NUCLEOTIDE SEQUENCE</scope>
    <source>
        <strain evidence="3">RSA 1196</strain>
    </source>
</reference>
<dbReference type="EMBL" id="JANBPY010001725">
    <property type="protein sequence ID" value="KAJ1958939.1"/>
    <property type="molecule type" value="Genomic_DNA"/>
</dbReference>
<gene>
    <name evidence="3" type="ORF">IWQ62_004814</name>
</gene>
<dbReference type="PANTHER" id="PTHR39463">
    <property type="entry name" value="MEDUSA"/>
    <property type="match status" value="1"/>
</dbReference>
<feature type="domain" description="DUF7082" evidence="2">
    <location>
        <begin position="89"/>
        <end position="242"/>
    </location>
</feature>
<dbReference type="Pfam" id="PF23305">
    <property type="entry name" value="DUF7082"/>
    <property type="match status" value="1"/>
</dbReference>
<comment type="caution">
    <text evidence="3">The sequence shown here is derived from an EMBL/GenBank/DDBJ whole genome shotgun (WGS) entry which is preliminary data.</text>
</comment>
<dbReference type="InterPro" id="IPR055509">
    <property type="entry name" value="DUF7082"/>
</dbReference>
<feature type="compositionally biased region" description="Low complexity" evidence="1">
    <location>
        <begin position="292"/>
        <end position="301"/>
    </location>
</feature>
<sequence>MATPANVDLPMDVAQQLNESLEHLKGKGNPGDIDLKLVDSANGSELSDLKESEKTTPREGDQGHGMGAASAGGNVPFMGFNPYASLLNKAKLDIDGNLDQVMYDWTPEESNCRRRLVQFWRRHENNHIICGFKPVANAERVQNSIVVSCIYWDDKSDFFITSVDCIYLLEALIGVRFTVEEKNRIRRNLEGFRPLTVSKNKEDSVAFFKLIMSFPSPKPRNIEKDVKVFYWRVLAFALKKIISKYTASYSTTASISLDTYPGSALAHTGNNMRTDKQAQSANRNAGGGNGGMHQQAQSQQQHPAGMYSMPAVSNPLYLQSMMMLQNPNAALLSSGNGQGPNGGGQDTGTPDYLQQYRLSEQQRRFSTSVLAASNVSQWLQQQMQDGSTNAATASSYMAQANNNQTINPIHLHASNGTVQDMSRYLSMQQGLSAGQHAQVQVQSQSQQHQLALNTQGMADGNMHPAYLATASMVNGGTGFPAGGVAQYIQSNTSGANVNDAVLGTVAARRHSVADPYNAEYSLQHQRRAMAMMKAFQQQEGNALNGNGSVGTVNDKGGLSDIKGMGKNGAVRRVKSSHQQQTPKPKLTAPSADEVVQQQL</sequence>
<dbReference type="AlphaFoldDB" id="A0A9W8E598"/>
<dbReference type="GO" id="GO:0005634">
    <property type="term" value="C:nucleus"/>
    <property type="evidence" value="ECO:0007669"/>
    <property type="project" value="TreeGrafter"/>
</dbReference>
<evidence type="ECO:0000256" key="1">
    <source>
        <dbReference type="SAM" id="MobiDB-lite"/>
    </source>
</evidence>
<feature type="region of interest" description="Disordered" evidence="1">
    <location>
        <begin position="268"/>
        <end position="308"/>
    </location>
</feature>
<feature type="compositionally biased region" description="Basic and acidic residues" evidence="1">
    <location>
        <begin position="47"/>
        <end position="62"/>
    </location>
</feature>
<organism evidence="3 4">
    <name type="scientific">Dispira parvispora</name>
    <dbReference type="NCBI Taxonomy" id="1520584"/>
    <lineage>
        <taxon>Eukaryota</taxon>
        <taxon>Fungi</taxon>
        <taxon>Fungi incertae sedis</taxon>
        <taxon>Zoopagomycota</taxon>
        <taxon>Kickxellomycotina</taxon>
        <taxon>Dimargaritomycetes</taxon>
        <taxon>Dimargaritales</taxon>
        <taxon>Dimargaritaceae</taxon>
        <taxon>Dispira</taxon>
    </lineage>
</organism>
<protein>
    <recommendedName>
        <fullName evidence="2">DUF7082 domain-containing protein</fullName>
    </recommendedName>
</protein>
<dbReference type="OrthoDB" id="1751210at2759"/>
<feature type="compositionally biased region" description="Gly residues" evidence="1">
    <location>
        <begin position="336"/>
        <end position="346"/>
    </location>
</feature>
<keyword evidence="4" id="KW-1185">Reference proteome</keyword>
<name>A0A9W8E598_9FUNG</name>
<feature type="region of interest" description="Disordered" evidence="1">
    <location>
        <begin position="542"/>
        <end position="599"/>
    </location>
</feature>
<dbReference type="PANTHER" id="PTHR39463:SF1">
    <property type="entry name" value="MEDUSA"/>
    <property type="match status" value="1"/>
</dbReference>